<dbReference type="GO" id="GO:0018845">
    <property type="term" value="F:2-hydroxychromene-2-carboxylate isomerase activity"/>
    <property type="evidence" value="ECO:0007669"/>
    <property type="project" value="UniProtKB-UniRule"/>
</dbReference>
<keyword evidence="1" id="KW-0413">Isomerase</keyword>
<proteinExistence type="inferred from homology"/>
<gene>
    <name evidence="4" type="ORF">CSC94_19260</name>
</gene>
<evidence type="ECO:0000313" key="5">
    <source>
        <dbReference type="Proteomes" id="UP000221168"/>
    </source>
</evidence>
<dbReference type="GO" id="GO:1901170">
    <property type="term" value="P:naphthalene catabolic process"/>
    <property type="evidence" value="ECO:0007669"/>
    <property type="project" value="InterPro"/>
</dbReference>
<dbReference type="PANTHER" id="PTHR42943:SF13">
    <property type="entry name" value="GLUTATHIONE S-TRANSFERASE KAPPA-RELATED"/>
    <property type="match status" value="1"/>
</dbReference>
<evidence type="ECO:0000256" key="1">
    <source>
        <dbReference type="PIRNR" id="PIRNR006386"/>
    </source>
</evidence>
<evidence type="ECO:0000313" key="4">
    <source>
        <dbReference type="EMBL" id="PHP65490.1"/>
    </source>
</evidence>
<sequence length="208" mass="22567">MTTAIDYYFTCISPFSYFGHRAIGAVAARHGATLNLKPFRLGAVFQTSGALPLGQRPVSRRRYRMLELQRISEMRGLPVNLKPKHFPADPSLADATVAALVADGRDPFDYVESLYRVVWVDEADIADEAVIADRLGKAGFDAAGVIAQARSGLVTGIIDVNTEEAIAAGALGSPSYVLNGEVFWGQDRIDYLDRALETGRKPFSADMA</sequence>
<evidence type="ECO:0000259" key="3">
    <source>
        <dbReference type="Pfam" id="PF01323"/>
    </source>
</evidence>
<dbReference type="Proteomes" id="UP000221168">
    <property type="component" value="Unassembled WGS sequence"/>
</dbReference>
<comment type="catalytic activity">
    <reaction evidence="1">
        <text>2-hydroxychromene-2-carboxylate = (3E)-4-(2-hydroxyphenyl)-2-oxobut-3-enoate</text>
        <dbReference type="Rhea" id="RHEA:27401"/>
        <dbReference type="ChEBI" id="CHEBI:59350"/>
        <dbReference type="ChEBI" id="CHEBI:59353"/>
        <dbReference type="EC" id="5.99.1.4"/>
    </reaction>
</comment>
<dbReference type="InterPro" id="IPR044087">
    <property type="entry name" value="NahD-like"/>
</dbReference>
<dbReference type="Pfam" id="PF01323">
    <property type="entry name" value="DSBA"/>
    <property type="match status" value="1"/>
</dbReference>
<dbReference type="CDD" id="cd03022">
    <property type="entry name" value="DsbA_HCCA_Iso"/>
    <property type="match status" value="1"/>
</dbReference>
<reference evidence="4 5" key="1">
    <citation type="submission" date="2017-10" db="EMBL/GenBank/DDBJ databases">
        <title>Sedimentibacterium mangrovi gen. nov., sp. nov., a novel member of family Phyllobacteriacea isolated from mangrove sediment.</title>
        <authorList>
            <person name="Liao H."/>
            <person name="Tian Y."/>
        </authorList>
    </citation>
    <scope>NUCLEOTIDE SEQUENCE [LARGE SCALE GENOMIC DNA]</scope>
    <source>
        <strain evidence="4 5">X9-2-2</strain>
    </source>
</reference>
<dbReference type="InterPro" id="IPR001853">
    <property type="entry name" value="DSBA-like_thioredoxin_dom"/>
</dbReference>
<dbReference type="GO" id="GO:0006749">
    <property type="term" value="P:glutathione metabolic process"/>
    <property type="evidence" value="ECO:0007669"/>
    <property type="project" value="TreeGrafter"/>
</dbReference>
<dbReference type="PANTHER" id="PTHR42943">
    <property type="entry name" value="GLUTATHIONE S-TRANSFERASE KAPPA"/>
    <property type="match status" value="1"/>
</dbReference>
<organism evidence="4 5">
    <name type="scientific">Zhengella mangrovi</name>
    <dbReference type="NCBI Taxonomy" id="1982044"/>
    <lineage>
        <taxon>Bacteria</taxon>
        <taxon>Pseudomonadati</taxon>
        <taxon>Pseudomonadota</taxon>
        <taxon>Alphaproteobacteria</taxon>
        <taxon>Hyphomicrobiales</taxon>
        <taxon>Notoacmeibacteraceae</taxon>
        <taxon>Zhengella</taxon>
    </lineage>
</organism>
<keyword evidence="5" id="KW-1185">Reference proteome</keyword>
<accession>A0A2G1QJ58</accession>
<dbReference type="EC" id="5.99.1.4" evidence="1"/>
<dbReference type="AlphaFoldDB" id="A0A2G1QJ58"/>
<dbReference type="InterPro" id="IPR051924">
    <property type="entry name" value="GST_Kappa/NadH"/>
</dbReference>
<comment type="caution">
    <text evidence="4">The sequence shown here is derived from an EMBL/GenBank/DDBJ whole genome shotgun (WGS) entry which is preliminary data.</text>
</comment>
<dbReference type="RefSeq" id="WP_099308003.1">
    <property type="nucleotide sequence ID" value="NZ_PDVP01000015.1"/>
</dbReference>
<dbReference type="PIRSF" id="PIRSF006386">
    <property type="entry name" value="HCCAis_GSTk"/>
    <property type="match status" value="1"/>
</dbReference>
<evidence type="ECO:0000256" key="2">
    <source>
        <dbReference type="PIRSR" id="PIRSR006386-1"/>
    </source>
</evidence>
<dbReference type="EMBL" id="PDVP01000015">
    <property type="protein sequence ID" value="PHP65490.1"/>
    <property type="molecule type" value="Genomic_DNA"/>
</dbReference>
<dbReference type="GO" id="GO:0004364">
    <property type="term" value="F:glutathione transferase activity"/>
    <property type="evidence" value="ECO:0007669"/>
    <property type="project" value="TreeGrafter"/>
</dbReference>
<name>A0A2G1QJ58_9HYPH</name>
<dbReference type="Gene3D" id="3.40.30.10">
    <property type="entry name" value="Glutaredoxin"/>
    <property type="match status" value="1"/>
</dbReference>
<comment type="similarity">
    <text evidence="1">Belongs to the GST superfamily. NadH family.</text>
</comment>
<feature type="active site" description="Nucleophile" evidence="2">
    <location>
        <position position="13"/>
    </location>
</feature>
<dbReference type="SUPFAM" id="SSF52833">
    <property type="entry name" value="Thioredoxin-like"/>
    <property type="match status" value="1"/>
</dbReference>
<dbReference type="GO" id="GO:0004602">
    <property type="term" value="F:glutathione peroxidase activity"/>
    <property type="evidence" value="ECO:0007669"/>
    <property type="project" value="TreeGrafter"/>
</dbReference>
<dbReference type="InterPro" id="IPR014440">
    <property type="entry name" value="HCCAis_GSTk"/>
</dbReference>
<dbReference type="OrthoDB" id="5244108at2"/>
<feature type="domain" description="DSBA-like thioredoxin" evidence="3">
    <location>
        <begin position="5"/>
        <end position="196"/>
    </location>
</feature>
<protein>
    <recommendedName>
        <fullName evidence="1">2-hydroxychromene-2-carboxylate isomerase</fullName>
        <ecNumber evidence="1">5.99.1.4</ecNumber>
    </recommendedName>
</protein>
<dbReference type="InterPro" id="IPR036249">
    <property type="entry name" value="Thioredoxin-like_sf"/>
</dbReference>